<dbReference type="InterPro" id="IPR029044">
    <property type="entry name" value="Nucleotide-diphossugar_trans"/>
</dbReference>
<evidence type="ECO:0000313" key="3">
    <source>
        <dbReference type="Proteomes" id="UP000006250"/>
    </source>
</evidence>
<dbReference type="Pfam" id="PF00535">
    <property type="entry name" value="Glycos_transf_2"/>
    <property type="match status" value="2"/>
</dbReference>
<organism evidence="2 3">
    <name type="scientific">Solidesulfovibrio fructosivorans JJ]</name>
    <dbReference type="NCBI Taxonomy" id="596151"/>
    <lineage>
        <taxon>Bacteria</taxon>
        <taxon>Pseudomonadati</taxon>
        <taxon>Thermodesulfobacteriota</taxon>
        <taxon>Desulfovibrionia</taxon>
        <taxon>Desulfovibrionales</taxon>
        <taxon>Desulfovibrionaceae</taxon>
        <taxon>Solidesulfovibrio</taxon>
    </lineage>
</organism>
<dbReference type="EMBL" id="AECZ01000005">
    <property type="protein sequence ID" value="EFL52200.1"/>
    <property type="molecule type" value="Genomic_DNA"/>
</dbReference>
<dbReference type="RefSeq" id="WP_005991744.1">
    <property type="nucleotide sequence ID" value="NZ_AECZ01000005.1"/>
</dbReference>
<evidence type="ECO:0000259" key="1">
    <source>
        <dbReference type="Pfam" id="PF00535"/>
    </source>
</evidence>
<dbReference type="OrthoDB" id="5379872at2"/>
<dbReference type="eggNOG" id="COG1216">
    <property type="taxonomic scope" value="Bacteria"/>
</dbReference>
<dbReference type="Proteomes" id="UP000006250">
    <property type="component" value="Unassembled WGS sequence"/>
</dbReference>
<dbReference type="InterPro" id="IPR050834">
    <property type="entry name" value="Glycosyltransf_2"/>
</dbReference>
<dbReference type="AlphaFoldDB" id="E1JTS1"/>
<evidence type="ECO:0000313" key="2">
    <source>
        <dbReference type="EMBL" id="EFL52200.1"/>
    </source>
</evidence>
<keyword evidence="2" id="KW-0808">Transferase</keyword>
<reference evidence="2 3" key="1">
    <citation type="submission" date="2010-08" db="EMBL/GenBank/DDBJ databases">
        <title>The draft genome of Desulfovibrio fructosovorans JJ.</title>
        <authorList>
            <consortium name="US DOE Joint Genome Institute (JGI-PGF)"/>
            <person name="Lucas S."/>
            <person name="Copeland A."/>
            <person name="Lapidus A."/>
            <person name="Cheng J.-F."/>
            <person name="Bruce D."/>
            <person name="Goodwin L."/>
            <person name="Pitluck S."/>
            <person name="Land M.L."/>
            <person name="Hauser L."/>
            <person name="Chang Y.-J."/>
            <person name="Jeffries C."/>
            <person name="Wall J.D."/>
            <person name="Stahl D.A."/>
            <person name="Arkin A.P."/>
            <person name="Dehal P."/>
            <person name="Stolyar S.M."/>
            <person name="Hazen T.C."/>
            <person name="Woyke T.J."/>
        </authorList>
    </citation>
    <scope>NUCLEOTIDE SEQUENCE [LARGE SCALE GENOMIC DNA]</scope>
    <source>
        <strain evidence="2 3">JJ</strain>
    </source>
</reference>
<dbReference type="PANTHER" id="PTHR43685">
    <property type="entry name" value="GLYCOSYLTRANSFERASE"/>
    <property type="match status" value="1"/>
</dbReference>
<dbReference type="STRING" id="596151.DesfrDRAFT_1020"/>
<gene>
    <name evidence="2" type="ORF">DesfrDRAFT_1020</name>
</gene>
<proteinExistence type="predicted"/>
<keyword evidence="3" id="KW-1185">Reference proteome</keyword>
<dbReference type="Gene3D" id="3.90.550.10">
    <property type="entry name" value="Spore Coat Polysaccharide Biosynthesis Protein SpsA, Chain A"/>
    <property type="match status" value="1"/>
</dbReference>
<protein>
    <submittedName>
        <fullName evidence="2">Glycosyl transferase family 2</fullName>
    </submittedName>
</protein>
<dbReference type="GO" id="GO:0016740">
    <property type="term" value="F:transferase activity"/>
    <property type="evidence" value="ECO:0007669"/>
    <property type="project" value="UniProtKB-KW"/>
</dbReference>
<name>E1JTS1_SOLFR</name>
<sequence length="276" mass="30959">MPQHAPFPTVSVVVPAYNQARYLRPCLDSLWFQDYPALEIVVVDDGSTDDTPEELAHFQDDLGNLRTSFASRYDADRDVIERTRHPVYPAAGRALRLVRHERNQGLGQTLNTGIAACTGEYCTYVPCDDLAYPHMLASLVAALTESGADFAYGDMHIVDDAMRVLRRFALPDYGFTACFGNWYLLGVCKLYARALHDRCGLYDPALLAHDHDMFQRFALAGARFVHVPQALMAVRDHPQSRRVDIHAPDNWARLLEESKELVRQARAAVDKGDVAP</sequence>
<dbReference type="SUPFAM" id="SSF53448">
    <property type="entry name" value="Nucleotide-diphospho-sugar transferases"/>
    <property type="match status" value="1"/>
</dbReference>
<comment type="caution">
    <text evidence="2">The sequence shown here is derived from an EMBL/GenBank/DDBJ whole genome shotgun (WGS) entry which is preliminary data.</text>
</comment>
<feature type="domain" description="Glycosyltransferase 2-like" evidence="1">
    <location>
        <begin position="11"/>
        <end position="61"/>
    </location>
</feature>
<feature type="domain" description="Glycosyltransferase 2-like" evidence="1">
    <location>
        <begin position="92"/>
        <end position="162"/>
    </location>
</feature>
<accession>E1JTS1</accession>
<dbReference type="InterPro" id="IPR001173">
    <property type="entry name" value="Glyco_trans_2-like"/>
</dbReference>
<dbReference type="PANTHER" id="PTHR43685:SF11">
    <property type="entry name" value="GLYCOSYLTRANSFERASE TAGX-RELATED"/>
    <property type="match status" value="1"/>
</dbReference>